<dbReference type="InterPro" id="IPR051933">
    <property type="entry name" value="Resuscitation_pf_RpfB"/>
</dbReference>
<proteinExistence type="predicted"/>
<evidence type="ECO:0000313" key="3">
    <source>
        <dbReference type="EMBL" id="OCS92207.1"/>
    </source>
</evidence>
<keyword evidence="1" id="KW-0732">Signal</keyword>
<protein>
    <recommendedName>
        <fullName evidence="2">G5 domain-containing protein</fullName>
    </recommendedName>
</protein>
<comment type="caution">
    <text evidence="3">The sequence shown here is derived from an EMBL/GenBank/DDBJ whole genome shotgun (WGS) entry which is preliminary data.</text>
</comment>
<evidence type="ECO:0000313" key="4">
    <source>
        <dbReference type="Proteomes" id="UP000093482"/>
    </source>
</evidence>
<dbReference type="InterPro" id="IPR036908">
    <property type="entry name" value="RlpA-like_sf"/>
</dbReference>
<gene>
    <name evidence="3" type="ORF">A6K76_07445</name>
</gene>
<dbReference type="PROSITE" id="PS51109">
    <property type="entry name" value="G5"/>
    <property type="match status" value="1"/>
</dbReference>
<dbReference type="GO" id="GO:0009254">
    <property type="term" value="P:peptidoglycan turnover"/>
    <property type="evidence" value="ECO:0007669"/>
    <property type="project" value="InterPro"/>
</dbReference>
<dbReference type="InterPro" id="IPR010611">
    <property type="entry name" value="3D_dom"/>
</dbReference>
<dbReference type="Pfam" id="PF03990">
    <property type="entry name" value="DUF348"/>
    <property type="match status" value="3"/>
</dbReference>
<dbReference type="GO" id="GO:0019867">
    <property type="term" value="C:outer membrane"/>
    <property type="evidence" value="ECO:0007669"/>
    <property type="project" value="InterPro"/>
</dbReference>
<dbReference type="PANTHER" id="PTHR39160">
    <property type="entry name" value="CELL WALL-BINDING PROTEIN YOCH"/>
    <property type="match status" value="1"/>
</dbReference>
<dbReference type="Pfam" id="PF07501">
    <property type="entry name" value="G5"/>
    <property type="match status" value="1"/>
</dbReference>
<evidence type="ECO:0000256" key="1">
    <source>
        <dbReference type="ARBA" id="ARBA00022729"/>
    </source>
</evidence>
<evidence type="ECO:0000259" key="2">
    <source>
        <dbReference type="PROSITE" id="PS51109"/>
    </source>
</evidence>
<dbReference type="InterPro" id="IPR011098">
    <property type="entry name" value="G5_dom"/>
</dbReference>
<dbReference type="AlphaFoldDB" id="A0A1C0YYH7"/>
<keyword evidence="4" id="KW-1185">Reference proteome</keyword>
<dbReference type="GO" id="GO:0004553">
    <property type="term" value="F:hydrolase activity, hydrolyzing O-glycosyl compounds"/>
    <property type="evidence" value="ECO:0007669"/>
    <property type="project" value="InterPro"/>
</dbReference>
<dbReference type="Gene3D" id="2.40.40.10">
    <property type="entry name" value="RlpA-like domain"/>
    <property type="match status" value="1"/>
</dbReference>
<dbReference type="SUPFAM" id="SSF50685">
    <property type="entry name" value="Barwin-like endoglucanases"/>
    <property type="match status" value="1"/>
</dbReference>
<feature type="domain" description="G5" evidence="2">
    <location>
        <begin position="207"/>
        <end position="287"/>
    </location>
</feature>
<dbReference type="CDD" id="cd22786">
    <property type="entry name" value="DPBB_YuiC-like"/>
    <property type="match status" value="1"/>
</dbReference>
<dbReference type="Proteomes" id="UP000093482">
    <property type="component" value="Unassembled WGS sequence"/>
</dbReference>
<dbReference type="InterPro" id="IPR007137">
    <property type="entry name" value="DUF348"/>
</dbReference>
<organism evidence="3 4">
    <name type="scientific">Caryophanon latum</name>
    <dbReference type="NCBI Taxonomy" id="33977"/>
    <lineage>
        <taxon>Bacteria</taxon>
        <taxon>Bacillati</taxon>
        <taxon>Bacillota</taxon>
        <taxon>Bacilli</taxon>
        <taxon>Bacillales</taxon>
        <taxon>Caryophanaceae</taxon>
        <taxon>Caryophanon</taxon>
    </lineage>
</organism>
<sequence>MTNYTTGNSVSRALRKKRTLISIVLFTLIIGFVLSESTGKAITLQVDGQIQQFTTNAHTVQEALDEIGVEVSAYDDVQPPLDTTLTAKMIIDVEKAKKIEISVNEEKRNVWTTENVVKNILAEANIDVAEDDKLSHSLHQQVGEDGKIDVEQAFEITIVDGRKVRQVAATSTTIANVLQEQGIQLGELDRIDYSLDEYVTPGQTIEIVRVKKVTDVMEDKVAFEIEMKNDDTLLKGRKKVLQRGKRGTLSRTYEVVLENGKEVSRTLAEEKVVSKPVNQIVAVGTKTAVSTTKSTVSKTAPITSVLHNNQVAKEPSAGRELTMTATAYTATCKGCIGITKTGINLLKNPHLKVIAVDPKVIPLGSDVWVEGYGYAVAGDTGGAIKGNIIDLFMPNVDDAYDWGRRTVRVKVLN</sequence>
<name>A0A1C0YYH7_9BACL</name>
<dbReference type="Pfam" id="PF06725">
    <property type="entry name" value="3D"/>
    <property type="match status" value="1"/>
</dbReference>
<dbReference type="RefSeq" id="WP_066462743.1">
    <property type="nucleotide sequence ID" value="NZ_MATO01000018.1"/>
</dbReference>
<dbReference type="OrthoDB" id="9798935at2"/>
<reference evidence="3 4" key="1">
    <citation type="submission" date="2016-07" db="EMBL/GenBank/DDBJ databases">
        <title>Caryophanon latum genome sequencing.</title>
        <authorList>
            <person name="Verma A."/>
            <person name="Pal Y."/>
            <person name="Krishnamurthi S."/>
        </authorList>
    </citation>
    <scope>NUCLEOTIDE SEQUENCE [LARGE SCALE GENOMIC DNA]</scope>
    <source>
        <strain evidence="3 4">DSM 14151</strain>
    </source>
</reference>
<accession>A0A1C0YYH7</accession>
<dbReference type="EMBL" id="MATO01000018">
    <property type="protein sequence ID" value="OCS92207.1"/>
    <property type="molecule type" value="Genomic_DNA"/>
</dbReference>
<dbReference type="PANTHER" id="PTHR39160:SF4">
    <property type="entry name" value="RESUSCITATION-PROMOTING FACTOR RPFB"/>
    <property type="match status" value="1"/>
</dbReference>
<dbReference type="Gene3D" id="2.20.230.10">
    <property type="entry name" value="Resuscitation-promoting factor rpfb"/>
    <property type="match status" value="1"/>
</dbReference>
<dbReference type="SMART" id="SM01208">
    <property type="entry name" value="G5"/>
    <property type="match status" value="1"/>
</dbReference>